<dbReference type="PANTHER" id="PTHR33508">
    <property type="entry name" value="UPF0056 MEMBRANE PROTEIN YHCE"/>
    <property type="match status" value="1"/>
</dbReference>
<comment type="similarity">
    <text evidence="2 7">Belongs to the UPF0056 (MarC) family.</text>
</comment>
<dbReference type="Pfam" id="PF01914">
    <property type="entry name" value="MarC"/>
    <property type="match status" value="1"/>
</dbReference>
<dbReference type="PANTHER" id="PTHR33508:SF1">
    <property type="entry name" value="UPF0056 MEMBRANE PROTEIN YHCE"/>
    <property type="match status" value="1"/>
</dbReference>
<dbReference type="InterPro" id="IPR002771">
    <property type="entry name" value="Multi_antbiot-R_MarC"/>
</dbReference>
<evidence type="ECO:0000256" key="5">
    <source>
        <dbReference type="ARBA" id="ARBA00022989"/>
    </source>
</evidence>
<sequence length="208" mass="22644">MISLFISTCISLFVVIDVPGCAPIFASLTKNATSTEQRTMAIRAVLVSSGILVFFGFLGESFLRAVGIGLAAFRIAGGILVLLTAIEMVFEKRTQKREDRARQVKKIPEEAEDISVFPMAIPMIAGPGSIATIMLLISKTENWEQRITVFGALGAIQIMMVISLILAGPIMRVLGRRAEAMITRVLGLILAALAIQFILDGLKEFFHF</sequence>
<proteinExistence type="inferred from homology"/>
<dbReference type="GO" id="GO:0005886">
    <property type="term" value="C:plasma membrane"/>
    <property type="evidence" value="ECO:0007669"/>
    <property type="project" value="UniProtKB-SubCell"/>
</dbReference>
<dbReference type="GeneID" id="79904388"/>
<comment type="subcellular location">
    <subcellularLocation>
        <location evidence="7">Cell inner membrane</location>
        <topology evidence="7">Multi-pass membrane protein</topology>
    </subcellularLocation>
    <subcellularLocation>
        <location evidence="1">Cell membrane</location>
        <topology evidence="1">Multi-pass membrane protein</topology>
    </subcellularLocation>
</comment>
<accession>A0A0H3G6P2</accession>
<evidence type="ECO:0000313" key="9">
    <source>
        <dbReference type="Proteomes" id="UP000001494"/>
    </source>
</evidence>
<name>A0A0H3G6P2_ZYMMA</name>
<evidence type="ECO:0000256" key="3">
    <source>
        <dbReference type="ARBA" id="ARBA00022475"/>
    </source>
</evidence>
<dbReference type="OrthoDB" id="21094at2"/>
<dbReference type="eggNOG" id="COG2095">
    <property type="taxonomic scope" value="Bacteria"/>
</dbReference>
<evidence type="ECO:0000256" key="6">
    <source>
        <dbReference type="ARBA" id="ARBA00023136"/>
    </source>
</evidence>
<keyword evidence="6 7" id="KW-0472">Membrane</keyword>
<gene>
    <name evidence="8" type="ordered locus">Zmob_0948</name>
</gene>
<dbReference type="AlphaFoldDB" id="A0A0H3G6P2"/>
<dbReference type="RefSeq" id="WP_011240328.1">
    <property type="nucleotide sequence ID" value="NC_017262.1"/>
</dbReference>
<dbReference type="HOGENOM" id="CLU_079909_0_0_5"/>
<feature type="transmembrane region" description="Helical" evidence="7">
    <location>
        <begin position="65"/>
        <end position="90"/>
    </location>
</feature>
<evidence type="ECO:0000256" key="1">
    <source>
        <dbReference type="ARBA" id="ARBA00004651"/>
    </source>
</evidence>
<evidence type="ECO:0000313" key="8">
    <source>
        <dbReference type="EMBL" id="AEH62783.1"/>
    </source>
</evidence>
<keyword evidence="5 7" id="KW-1133">Transmembrane helix</keyword>
<feature type="transmembrane region" description="Helical" evidence="7">
    <location>
        <begin position="149"/>
        <end position="169"/>
    </location>
</feature>
<organism evidence="8 9">
    <name type="scientific">Zymomonas mobilis subsp. mobilis (strain ATCC 10988 / DSM 424 / LMG 404 / NCIMB 8938 / NRRL B-806 / ZM1)</name>
    <dbReference type="NCBI Taxonomy" id="555217"/>
    <lineage>
        <taxon>Bacteria</taxon>
        <taxon>Pseudomonadati</taxon>
        <taxon>Pseudomonadota</taxon>
        <taxon>Alphaproteobacteria</taxon>
        <taxon>Sphingomonadales</taxon>
        <taxon>Zymomonadaceae</taxon>
        <taxon>Zymomonas</taxon>
    </lineage>
</organism>
<protein>
    <recommendedName>
        <fullName evidence="7">UPF0056 inner membrane protein</fullName>
    </recommendedName>
</protein>
<dbReference type="KEGG" id="zmm:Zmob_0948"/>
<keyword evidence="3" id="KW-1003">Cell membrane</keyword>
<dbReference type="Proteomes" id="UP000001494">
    <property type="component" value="Chromosome"/>
</dbReference>
<feature type="transmembrane region" description="Helical" evidence="7">
    <location>
        <begin position="111"/>
        <end position="137"/>
    </location>
</feature>
<reference evidence="8 9" key="1">
    <citation type="journal article" date="2011" name="J. Bacteriol.">
        <title>Genome sequence of the ethanol-producing Zymomonas mobilis subsp. mobilis lectotype strain ATCC 10988.</title>
        <authorList>
            <person name="Pappas K.M."/>
            <person name="Kouvelis V.N."/>
            <person name="Saunders E."/>
            <person name="Brettin T.S."/>
            <person name="Bruce D."/>
            <person name="Detter C."/>
            <person name="Balakireva M."/>
            <person name="Han C.S."/>
            <person name="Savvakis G."/>
            <person name="Kyrpides N.C."/>
            <person name="Typas M.A."/>
        </authorList>
    </citation>
    <scope>NUCLEOTIDE SEQUENCE [LARGE SCALE GENOMIC DNA]</scope>
    <source>
        <strain evidence="9">ATCC 10988 / DSM 424 / CCUG 17860 / LMG 404 / NCIMB 8938 / NRRL B-806 / ZM1</strain>
    </source>
</reference>
<dbReference type="NCBIfam" id="TIGR00427">
    <property type="entry name" value="NAAT family transporter"/>
    <property type="match status" value="1"/>
</dbReference>
<evidence type="ECO:0000256" key="2">
    <source>
        <dbReference type="ARBA" id="ARBA00009784"/>
    </source>
</evidence>
<keyword evidence="4 7" id="KW-0812">Transmembrane</keyword>
<feature type="transmembrane region" description="Helical" evidence="7">
    <location>
        <begin position="40"/>
        <end position="59"/>
    </location>
</feature>
<feature type="transmembrane region" description="Helical" evidence="7">
    <location>
        <begin position="6"/>
        <end position="28"/>
    </location>
</feature>
<evidence type="ECO:0000256" key="7">
    <source>
        <dbReference type="RuleBase" id="RU362048"/>
    </source>
</evidence>
<evidence type="ECO:0000256" key="4">
    <source>
        <dbReference type="ARBA" id="ARBA00022692"/>
    </source>
</evidence>
<feature type="transmembrane region" description="Helical" evidence="7">
    <location>
        <begin position="181"/>
        <end position="199"/>
    </location>
</feature>
<dbReference type="EMBL" id="CP002850">
    <property type="protein sequence ID" value="AEH62783.1"/>
    <property type="molecule type" value="Genomic_DNA"/>
</dbReference>